<protein>
    <submittedName>
        <fullName evidence="1">Uncharacterized protein</fullName>
    </submittedName>
</protein>
<dbReference type="Proteomes" id="UP001165960">
    <property type="component" value="Unassembled WGS sequence"/>
</dbReference>
<reference evidence="1" key="1">
    <citation type="submission" date="2022-04" db="EMBL/GenBank/DDBJ databases">
        <title>Genome of the entomopathogenic fungus Entomophthora muscae.</title>
        <authorList>
            <person name="Elya C."/>
            <person name="Lovett B.R."/>
            <person name="Lee E."/>
            <person name="Macias A.M."/>
            <person name="Hajek A.E."/>
            <person name="De Bivort B.L."/>
            <person name="Kasson M.T."/>
            <person name="De Fine Licht H.H."/>
            <person name="Stajich J.E."/>
        </authorList>
    </citation>
    <scope>NUCLEOTIDE SEQUENCE</scope>
    <source>
        <strain evidence="1">Berkeley</strain>
    </source>
</reference>
<evidence type="ECO:0000313" key="2">
    <source>
        <dbReference type="Proteomes" id="UP001165960"/>
    </source>
</evidence>
<gene>
    <name evidence="1" type="ORF">DSO57_1032663</name>
</gene>
<organism evidence="1 2">
    <name type="scientific">Entomophthora muscae</name>
    <dbReference type="NCBI Taxonomy" id="34485"/>
    <lineage>
        <taxon>Eukaryota</taxon>
        <taxon>Fungi</taxon>
        <taxon>Fungi incertae sedis</taxon>
        <taxon>Zoopagomycota</taxon>
        <taxon>Entomophthoromycotina</taxon>
        <taxon>Entomophthoromycetes</taxon>
        <taxon>Entomophthorales</taxon>
        <taxon>Entomophthoraceae</taxon>
        <taxon>Entomophthora</taxon>
    </lineage>
</organism>
<accession>A0ACC2S283</accession>
<evidence type="ECO:0000313" key="1">
    <source>
        <dbReference type="EMBL" id="KAJ9056482.1"/>
    </source>
</evidence>
<keyword evidence="2" id="KW-1185">Reference proteome</keyword>
<comment type="caution">
    <text evidence="1">The sequence shown here is derived from an EMBL/GenBank/DDBJ whole genome shotgun (WGS) entry which is preliminary data.</text>
</comment>
<sequence>MAGISLAVAHVHAGQQGRGKWFTGWIWVAGVFQILHSSVIDVGKEHRWGWRVLEVRTLHGWGCEFATWGEALGANLAFAD</sequence>
<dbReference type="EMBL" id="QTSX02005927">
    <property type="protein sequence ID" value="KAJ9056482.1"/>
    <property type="molecule type" value="Genomic_DNA"/>
</dbReference>
<name>A0ACC2S283_9FUNG</name>
<proteinExistence type="predicted"/>